<dbReference type="STRING" id="1231336.L248_0815"/>
<dbReference type="Proteomes" id="UP000030647">
    <property type="component" value="Unassembled WGS sequence"/>
</dbReference>
<keyword evidence="2" id="KW-1185">Reference proteome</keyword>
<dbReference type="AlphaFoldDB" id="U4TM82"/>
<sequence length="186" mass="20488">MLPLLQPETDYYIAMATQLEKQAMYAAVEDYDTADNLLERTDLPALAGSFSSTPASAYYTISLINMHQVDFTFLYGVLMPAAVHEQVTMQVNMDQQTVRVVNTDASVTQPRRLTLVRRSAGTFPLPLAGARDELFIYGTSEQWATDQWRAQLTAKVRAVWPAGITPPIITGDAGLTACRDALTAIL</sequence>
<accession>U4TM82</accession>
<organism evidence="1 2">
    <name type="scientific">Schleiferilactobacillus shenzhenensis LY-73</name>
    <dbReference type="NCBI Taxonomy" id="1231336"/>
    <lineage>
        <taxon>Bacteria</taxon>
        <taxon>Bacillati</taxon>
        <taxon>Bacillota</taxon>
        <taxon>Bacilli</taxon>
        <taxon>Lactobacillales</taxon>
        <taxon>Lactobacillaceae</taxon>
        <taxon>Schleiferilactobacillus</taxon>
    </lineage>
</organism>
<protein>
    <submittedName>
        <fullName evidence="1">Uncharacterized protein</fullName>
    </submittedName>
</protein>
<gene>
    <name evidence="1" type="ORF">L248_0815</name>
</gene>
<dbReference type="EMBL" id="KI271596">
    <property type="protein sequence ID" value="ERL64520.1"/>
    <property type="molecule type" value="Genomic_DNA"/>
</dbReference>
<proteinExistence type="predicted"/>
<name>U4TM82_9LACO</name>
<dbReference type="HOGENOM" id="CLU_1452745_0_0_9"/>
<evidence type="ECO:0000313" key="2">
    <source>
        <dbReference type="Proteomes" id="UP000030647"/>
    </source>
</evidence>
<reference evidence="2" key="1">
    <citation type="journal article" date="2013" name="Genome Announc.">
        <title>Whole-Genome Sequencing of Lactobacillus shenzhenensis Strain LY-73T.</title>
        <authorList>
            <person name="Lin Z."/>
            <person name="Liu Z."/>
            <person name="Yang R."/>
            <person name="Zou Y."/>
            <person name="Wan D."/>
            <person name="Chen J."/>
            <person name="Guo M."/>
            <person name="Zhao J."/>
            <person name="Fang C."/>
            <person name="Yang R."/>
            <person name="Liu F."/>
        </authorList>
    </citation>
    <scope>NUCLEOTIDE SEQUENCE [LARGE SCALE GENOMIC DNA]</scope>
    <source>
        <strain evidence="2">LY-73</strain>
    </source>
</reference>
<evidence type="ECO:0000313" key="1">
    <source>
        <dbReference type="EMBL" id="ERL64520.1"/>
    </source>
</evidence>